<dbReference type="Proteomes" id="UP000467379">
    <property type="component" value="Plasmid pJCM12687"/>
</dbReference>
<dbReference type="InterPro" id="IPR042099">
    <property type="entry name" value="ANL_N_sf"/>
</dbReference>
<dbReference type="OrthoDB" id="3455053at2"/>
<dbReference type="Pfam" id="PF00501">
    <property type="entry name" value="AMP-binding"/>
    <property type="match status" value="1"/>
</dbReference>
<evidence type="ECO:0000313" key="5">
    <source>
        <dbReference type="EMBL" id="BBZ14974.1"/>
    </source>
</evidence>
<evidence type="ECO:0000313" key="8">
    <source>
        <dbReference type="Proteomes" id="UP000467379"/>
    </source>
</evidence>
<dbReference type="InterPro" id="IPR000873">
    <property type="entry name" value="AMP-dep_synth/lig_dom"/>
</dbReference>
<dbReference type="Gene3D" id="3.30.300.30">
    <property type="match status" value="1"/>
</dbReference>
<feature type="domain" description="AMP-binding enzyme C-terminal" evidence="4">
    <location>
        <begin position="388"/>
        <end position="463"/>
    </location>
</feature>
<keyword evidence="2 5" id="KW-0436">Ligase</keyword>
<dbReference type="RefSeq" id="WP_083134297.1">
    <property type="nucleotide sequence ID" value="NZ_AP022607.1"/>
</dbReference>
<proteinExistence type="inferred from homology"/>
<keyword evidence="8" id="KW-1185">Reference proteome</keyword>
<sequence length="478" mass="49504">MGVASVSGKTGVDDLLTRLSVAAPASTALIVDGAEYSFGRLAQASEQVAAQLVPGTRVLARLANNAASVVAIHAAWRAGCSIVAASTMVPEPEVRRRLIATAAAARLTPLAGEGLKVDVVDTGVREFAPAGEAVVMFTSGTTGTPKGASLAFSALRGSVAGIARGNGLSEDGRAPREPARGPRIVLVPIAHMGGFLGVLTAWWLGKPALLVEKFSAERVFDLAQRYRLGVLGLTPAMVWELAQADGEAQLPGVDSVTVGTAAIPEATRIAFEAKYHVPVLRNYGQTEFAGAIAFERPAGTVGRIAPGVQVAILGPDGTPVPTGEVGEIAARAASAMSGYLDTGGRPADPGKWLRTGDLGRLDDSGFLFVVGRVRDMVVCGGFNVYPAQVEAALNDLPGVADSAVAGVPDERLGEVPVAAVVLQRDATADADAIRRALRDRLAAYELPRRVVFVDAIPRHDSGKVNRDEIARLVGSPQP</sequence>
<gene>
    <name evidence="5" type="primary">menE_2</name>
    <name evidence="6" type="ORF">BST20_26010</name>
    <name evidence="5" type="ORF">MBRA_51690</name>
</gene>
<protein>
    <submittedName>
        <fullName evidence="5">2-succinylbenzoate--CoA ligase</fullName>
    </submittedName>
    <submittedName>
        <fullName evidence="6">AMP-dependent synthetase</fullName>
    </submittedName>
</protein>
<dbReference type="Pfam" id="PF13193">
    <property type="entry name" value="AMP-binding_C"/>
    <property type="match status" value="1"/>
</dbReference>
<evidence type="ECO:0000259" key="4">
    <source>
        <dbReference type="Pfam" id="PF13193"/>
    </source>
</evidence>
<dbReference type="GO" id="GO:0031956">
    <property type="term" value="F:medium-chain fatty acid-CoA ligase activity"/>
    <property type="evidence" value="ECO:0007669"/>
    <property type="project" value="TreeGrafter"/>
</dbReference>
<dbReference type="InterPro" id="IPR020845">
    <property type="entry name" value="AMP-binding_CS"/>
</dbReference>
<dbReference type="InterPro" id="IPR025110">
    <property type="entry name" value="AMP-bd_C"/>
</dbReference>
<dbReference type="PANTHER" id="PTHR43201">
    <property type="entry name" value="ACYL-COA SYNTHETASE"/>
    <property type="match status" value="1"/>
</dbReference>
<dbReference type="PANTHER" id="PTHR43201:SF5">
    <property type="entry name" value="MEDIUM-CHAIN ACYL-COA LIGASE ACSF2, MITOCHONDRIAL"/>
    <property type="match status" value="1"/>
</dbReference>
<keyword evidence="5" id="KW-0614">Plasmid</keyword>
<comment type="similarity">
    <text evidence="1">Belongs to the ATP-dependent AMP-binding enzyme family.</text>
</comment>
<dbReference type="Gene3D" id="3.40.50.12780">
    <property type="entry name" value="N-terminal domain of ligase-like"/>
    <property type="match status" value="1"/>
</dbReference>
<dbReference type="EMBL" id="AP022607">
    <property type="protein sequence ID" value="BBZ14974.1"/>
    <property type="molecule type" value="Genomic_DNA"/>
</dbReference>
<dbReference type="SUPFAM" id="SSF56801">
    <property type="entry name" value="Acetyl-CoA synthetase-like"/>
    <property type="match status" value="1"/>
</dbReference>
<evidence type="ECO:0000256" key="1">
    <source>
        <dbReference type="ARBA" id="ARBA00006432"/>
    </source>
</evidence>
<accession>A0A7I7WBW3</accession>
<reference evidence="5" key="3">
    <citation type="submission" date="2020-02" db="EMBL/GenBank/DDBJ databases">
        <authorList>
            <person name="Matsumoto Y."/>
            <person name="Kinjo T."/>
            <person name="Motooka D."/>
            <person name="Nabeya D."/>
            <person name="Jung N."/>
            <person name="Uechi K."/>
            <person name="Horii T."/>
            <person name="Iida T."/>
            <person name="Fujita J."/>
            <person name="Nakamura S."/>
        </authorList>
    </citation>
    <scope>NUCLEOTIDE SEQUENCE</scope>
    <source>
        <strain evidence="5">JCM 12687</strain>
        <plasmid evidence="5">pJCM12687</plasmid>
    </source>
</reference>
<dbReference type="AlphaFoldDB" id="A0A7I7WBW3"/>
<dbReference type="GO" id="GO:0006631">
    <property type="term" value="P:fatty acid metabolic process"/>
    <property type="evidence" value="ECO:0007669"/>
    <property type="project" value="TreeGrafter"/>
</dbReference>
<dbReference type="InterPro" id="IPR045851">
    <property type="entry name" value="AMP-bd_C_sf"/>
</dbReference>
<evidence type="ECO:0000313" key="7">
    <source>
        <dbReference type="Proteomes" id="UP000192441"/>
    </source>
</evidence>
<dbReference type="Proteomes" id="UP000192441">
    <property type="component" value="Unassembled WGS sequence"/>
</dbReference>
<feature type="domain" description="AMP-dependent synthetase/ligase" evidence="3">
    <location>
        <begin position="24"/>
        <end position="340"/>
    </location>
</feature>
<name>A0A7I7WBW3_9MYCO</name>
<evidence type="ECO:0000313" key="6">
    <source>
        <dbReference type="EMBL" id="ORA31851.1"/>
    </source>
</evidence>
<dbReference type="PROSITE" id="PS00455">
    <property type="entry name" value="AMP_BINDING"/>
    <property type="match status" value="1"/>
</dbReference>
<dbReference type="EMBL" id="MVHM01000027">
    <property type="protein sequence ID" value="ORA31851.1"/>
    <property type="molecule type" value="Genomic_DNA"/>
</dbReference>
<dbReference type="CDD" id="cd04433">
    <property type="entry name" value="AFD_class_I"/>
    <property type="match status" value="1"/>
</dbReference>
<organism evidence="6 7">
    <name type="scientific">Mycobacterium branderi</name>
    <dbReference type="NCBI Taxonomy" id="43348"/>
    <lineage>
        <taxon>Bacteria</taxon>
        <taxon>Bacillati</taxon>
        <taxon>Actinomycetota</taxon>
        <taxon>Actinomycetes</taxon>
        <taxon>Mycobacteriales</taxon>
        <taxon>Mycobacteriaceae</taxon>
        <taxon>Mycobacterium</taxon>
    </lineage>
</organism>
<evidence type="ECO:0000256" key="2">
    <source>
        <dbReference type="ARBA" id="ARBA00022598"/>
    </source>
</evidence>
<reference evidence="6 7" key="1">
    <citation type="submission" date="2016-12" db="EMBL/GenBank/DDBJ databases">
        <title>The new phylogeny of genus Mycobacterium.</title>
        <authorList>
            <person name="Tortoli E."/>
            <person name="Trovato A."/>
            <person name="Cirillo D.M."/>
        </authorList>
    </citation>
    <scope>NUCLEOTIDE SEQUENCE [LARGE SCALE GENOMIC DNA]</scope>
    <source>
        <strain evidence="6 7">DSM 44624</strain>
    </source>
</reference>
<geneLocation type="plasmid" evidence="5 8">
    <name>pJCM12687</name>
</geneLocation>
<evidence type="ECO:0000259" key="3">
    <source>
        <dbReference type="Pfam" id="PF00501"/>
    </source>
</evidence>
<reference evidence="5 8" key="2">
    <citation type="journal article" date="2019" name="Emerg. Microbes Infect.">
        <title>Comprehensive subspecies identification of 175 nontuberculous mycobacteria species based on 7547 genomic profiles.</title>
        <authorList>
            <person name="Matsumoto Y."/>
            <person name="Kinjo T."/>
            <person name="Motooka D."/>
            <person name="Nabeya D."/>
            <person name="Jung N."/>
            <person name="Uechi K."/>
            <person name="Horii T."/>
            <person name="Iida T."/>
            <person name="Fujita J."/>
            <person name="Nakamura S."/>
        </authorList>
    </citation>
    <scope>NUCLEOTIDE SEQUENCE [LARGE SCALE GENOMIC DNA]</scope>
    <source>
        <strain evidence="5 8">JCM 12687</strain>
        <plasmid evidence="5">pJCM12687</plasmid>
    </source>
</reference>